<gene>
    <name evidence="1" type="ORF">SAMN05216203_3014</name>
</gene>
<proteinExistence type="predicted"/>
<sequence>MIALVESWIDEVNEAHKNDRRPCSVLQNRFKDYFRPELLQSSYFVIVKVLPMPKMPELREAGLGDFMDNEDQLGGITYKDTYYLVPDAAGDVGIHFHELVHVIQWRTLGTRNFIQRYMEEIQRFGYSEKAPLEQMAYGLQKTFEEGVVPFDVEKKVVATL</sequence>
<dbReference type="Proteomes" id="UP000198644">
    <property type="component" value="Unassembled WGS sequence"/>
</dbReference>
<name>A0A1I6JH12_9GAMM</name>
<evidence type="ECO:0000313" key="1">
    <source>
        <dbReference type="EMBL" id="SFR78251.1"/>
    </source>
</evidence>
<accession>A0A1I6JH12</accession>
<dbReference type="STRING" id="650891.SAMN05216203_3014"/>
<organism evidence="1 2">
    <name type="scientific">Marinobacter daqiaonensis</name>
    <dbReference type="NCBI Taxonomy" id="650891"/>
    <lineage>
        <taxon>Bacteria</taxon>
        <taxon>Pseudomonadati</taxon>
        <taxon>Pseudomonadota</taxon>
        <taxon>Gammaproteobacteria</taxon>
        <taxon>Pseudomonadales</taxon>
        <taxon>Marinobacteraceae</taxon>
        <taxon>Marinobacter</taxon>
    </lineage>
</organism>
<dbReference type="EMBL" id="FOYW01000002">
    <property type="protein sequence ID" value="SFR78251.1"/>
    <property type="molecule type" value="Genomic_DNA"/>
</dbReference>
<reference evidence="1 2" key="1">
    <citation type="submission" date="2016-10" db="EMBL/GenBank/DDBJ databases">
        <authorList>
            <person name="de Groot N.N."/>
        </authorList>
    </citation>
    <scope>NUCLEOTIDE SEQUENCE [LARGE SCALE GENOMIC DNA]</scope>
    <source>
        <strain evidence="1 2">CGMCC 1.9167</strain>
    </source>
</reference>
<dbReference type="AlphaFoldDB" id="A0A1I6JH12"/>
<evidence type="ECO:0008006" key="3">
    <source>
        <dbReference type="Google" id="ProtNLM"/>
    </source>
</evidence>
<evidence type="ECO:0000313" key="2">
    <source>
        <dbReference type="Proteomes" id="UP000198644"/>
    </source>
</evidence>
<keyword evidence="2" id="KW-1185">Reference proteome</keyword>
<protein>
    <recommendedName>
        <fullName evidence="3">DUF4157 domain-containing protein</fullName>
    </recommendedName>
</protein>